<protein>
    <submittedName>
        <fullName evidence="1">Uncharacterized protein</fullName>
    </submittedName>
</protein>
<gene>
    <name evidence="1" type="ORF">L9F63_018922</name>
</gene>
<sequence length="138" mass="15167">MAEEAGSELVTVILEHVNKVQQALKSRSNMDKTLKEEAINSVSEINNLLNRLSGMFLGLESSLTKALTSVEKETPRLYSEQLATSVGATSNYYTPTHHFLPPSSGQPTKTASLIIKPTDPTMNPDNIKQLIRETVDPK</sequence>
<dbReference type="Proteomes" id="UP001233999">
    <property type="component" value="Unassembled WGS sequence"/>
</dbReference>
<dbReference type="AlphaFoldDB" id="A0AAD7ZVG4"/>
<evidence type="ECO:0000313" key="1">
    <source>
        <dbReference type="EMBL" id="KAJ9587645.1"/>
    </source>
</evidence>
<proteinExistence type="predicted"/>
<organism evidence="1 2">
    <name type="scientific">Diploptera punctata</name>
    <name type="common">Pacific beetle cockroach</name>
    <dbReference type="NCBI Taxonomy" id="6984"/>
    <lineage>
        <taxon>Eukaryota</taxon>
        <taxon>Metazoa</taxon>
        <taxon>Ecdysozoa</taxon>
        <taxon>Arthropoda</taxon>
        <taxon>Hexapoda</taxon>
        <taxon>Insecta</taxon>
        <taxon>Pterygota</taxon>
        <taxon>Neoptera</taxon>
        <taxon>Polyneoptera</taxon>
        <taxon>Dictyoptera</taxon>
        <taxon>Blattodea</taxon>
        <taxon>Blaberoidea</taxon>
        <taxon>Blaberidae</taxon>
        <taxon>Diplopterinae</taxon>
        <taxon>Diploptera</taxon>
    </lineage>
</organism>
<evidence type="ECO:0000313" key="2">
    <source>
        <dbReference type="Proteomes" id="UP001233999"/>
    </source>
</evidence>
<name>A0AAD7ZVG4_DIPPU</name>
<comment type="caution">
    <text evidence="1">The sequence shown here is derived from an EMBL/GenBank/DDBJ whole genome shotgun (WGS) entry which is preliminary data.</text>
</comment>
<keyword evidence="2" id="KW-1185">Reference proteome</keyword>
<accession>A0AAD7ZVG4</accession>
<reference evidence="1" key="2">
    <citation type="submission" date="2023-05" db="EMBL/GenBank/DDBJ databases">
        <authorList>
            <person name="Fouks B."/>
        </authorList>
    </citation>
    <scope>NUCLEOTIDE SEQUENCE</scope>
    <source>
        <strain evidence="1">Stay&amp;Tobe</strain>
        <tissue evidence="1">Testes</tissue>
    </source>
</reference>
<reference evidence="1" key="1">
    <citation type="journal article" date="2023" name="IScience">
        <title>Live-bearing cockroach genome reveals convergent evolutionary mechanisms linked to viviparity in insects and beyond.</title>
        <authorList>
            <person name="Fouks B."/>
            <person name="Harrison M.C."/>
            <person name="Mikhailova A.A."/>
            <person name="Marchal E."/>
            <person name="English S."/>
            <person name="Carruthers M."/>
            <person name="Jennings E.C."/>
            <person name="Chiamaka E.L."/>
            <person name="Frigard R.A."/>
            <person name="Pippel M."/>
            <person name="Attardo G.M."/>
            <person name="Benoit J.B."/>
            <person name="Bornberg-Bauer E."/>
            <person name="Tobe S.S."/>
        </authorList>
    </citation>
    <scope>NUCLEOTIDE SEQUENCE</scope>
    <source>
        <strain evidence="1">Stay&amp;Tobe</strain>
    </source>
</reference>
<dbReference type="EMBL" id="JASPKZ010006079">
    <property type="protein sequence ID" value="KAJ9587645.1"/>
    <property type="molecule type" value="Genomic_DNA"/>
</dbReference>